<dbReference type="SUPFAM" id="SSF52540">
    <property type="entry name" value="P-loop containing nucleoside triphosphate hydrolases"/>
    <property type="match status" value="1"/>
</dbReference>
<name>A0ABW8ED03_STRT5</name>
<evidence type="ECO:0000256" key="1">
    <source>
        <dbReference type="SAM" id="MobiDB-lite"/>
    </source>
</evidence>
<dbReference type="InterPro" id="IPR011990">
    <property type="entry name" value="TPR-like_helical_dom_sf"/>
</dbReference>
<dbReference type="Gene3D" id="1.25.40.10">
    <property type="entry name" value="Tetratricopeptide repeat domain"/>
    <property type="match status" value="2"/>
</dbReference>
<comment type="caution">
    <text evidence="3">The sequence shown here is derived from an EMBL/GenBank/DDBJ whole genome shotgun (WGS) entry which is preliminary data.</text>
</comment>
<dbReference type="PRINTS" id="PR00364">
    <property type="entry name" value="DISEASERSIST"/>
</dbReference>
<protein>
    <submittedName>
        <fullName evidence="3">ATP-binding protein</fullName>
    </submittedName>
</protein>
<proteinExistence type="predicted"/>
<reference evidence="3 4" key="1">
    <citation type="submission" date="2024-10" db="EMBL/GenBank/DDBJ databases">
        <title>The Natural Products Discovery Center: Release of the First 8490 Sequenced Strains for Exploring Actinobacteria Biosynthetic Diversity.</title>
        <authorList>
            <person name="Kalkreuter E."/>
            <person name="Kautsar S.A."/>
            <person name="Yang D."/>
            <person name="Bader C.D."/>
            <person name="Teijaro C.N."/>
            <person name="Fluegel L."/>
            <person name="Davis C.M."/>
            <person name="Simpson J.R."/>
            <person name="Lauterbach L."/>
            <person name="Steele A.D."/>
            <person name="Gui C."/>
            <person name="Meng S."/>
            <person name="Li G."/>
            <person name="Viehrig K."/>
            <person name="Ye F."/>
            <person name="Su P."/>
            <person name="Kiefer A.F."/>
            <person name="Nichols A."/>
            <person name="Cepeda A.J."/>
            <person name="Yan W."/>
            <person name="Fan B."/>
            <person name="Jiang Y."/>
            <person name="Adhikari A."/>
            <person name="Zheng C.-J."/>
            <person name="Schuster L."/>
            <person name="Cowan T.M."/>
            <person name="Smanski M.J."/>
            <person name="Chevrette M.G."/>
            <person name="De Carvalho L.P.S."/>
            <person name="Shen B."/>
        </authorList>
    </citation>
    <scope>NUCLEOTIDE SEQUENCE [LARGE SCALE GENOMIC DNA]</scope>
    <source>
        <strain evidence="3 4">NPDC087220</strain>
    </source>
</reference>
<organism evidence="3 4">
    <name type="scientific">Streptomyces toxytricini</name>
    <name type="common">Actinomyces toxytricini</name>
    <dbReference type="NCBI Taxonomy" id="67369"/>
    <lineage>
        <taxon>Bacteria</taxon>
        <taxon>Bacillati</taxon>
        <taxon>Actinomycetota</taxon>
        <taxon>Actinomycetes</taxon>
        <taxon>Kitasatosporales</taxon>
        <taxon>Streptomycetaceae</taxon>
        <taxon>Streptomyces</taxon>
    </lineage>
</organism>
<feature type="domain" description="ORC1/DEAH AAA+ ATPase" evidence="2">
    <location>
        <begin position="82"/>
        <end position="211"/>
    </location>
</feature>
<dbReference type="RefSeq" id="WP_402378749.1">
    <property type="nucleotide sequence ID" value="NZ_JBIUYY010000003.1"/>
</dbReference>
<dbReference type="SUPFAM" id="SSF48452">
    <property type="entry name" value="TPR-like"/>
    <property type="match status" value="2"/>
</dbReference>
<feature type="region of interest" description="Disordered" evidence="1">
    <location>
        <begin position="401"/>
        <end position="423"/>
    </location>
</feature>
<dbReference type="Pfam" id="PF13401">
    <property type="entry name" value="AAA_22"/>
    <property type="match status" value="1"/>
</dbReference>
<evidence type="ECO:0000313" key="4">
    <source>
        <dbReference type="Proteomes" id="UP001617351"/>
    </source>
</evidence>
<dbReference type="GO" id="GO:0005524">
    <property type="term" value="F:ATP binding"/>
    <property type="evidence" value="ECO:0007669"/>
    <property type="project" value="UniProtKB-KW"/>
</dbReference>
<dbReference type="InterPro" id="IPR049945">
    <property type="entry name" value="AAA_22"/>
</dbReference>
<evidence type="ECO:0000259" key="2">
    <source>
        <dbReference type="Pfam" id="PF13401"/>
    </source>
</evidence>
<keyword evidence="3" id="KW-0547">Nucleotide-binding</keyword>
<feature type="compositionally biased region" description="Basic and acidic residues" evidence="1">
    <location>
        <begin position="401"/>
        <end position="410"/>
    </location>
</feature>
<dbReference type="PANTHER" id="PTHR47691:SF3">
    <property type="entry name" value="HTH-TYPE TRANSCRIPTIONAL REGULATOR RV0890C-RELATED"/>
    <property type="match status" value="1"/>
</dbReference>
<sequence>MNAGPPESEASGPRLEGHAHDESRVYMAGRDLHQTVHISAVPETIPALRTLPRDVAAFTGREHELRQLLRTATPGRSVVIHTVDGMPGVGKTTLATHAAHRLAERYPDGQLYVRLHAHTPGQRPADPADVLAALLTGIGVRPQQLPDGLEARAALWRDRLAGRRMVIVMDDAENADQVEPLLPGSEGCLAIITSRRRLAALDGAVPLSLTVMPPDDAAALFIRLTHRTVPDTGPERDAVAEAVRLCGHLPLAIALLAARLAHHPAWSIAEYTADFAAARDRLGELEAGDRAVAAAFELSYRALPADRQRFLRRLGLHPGPDIDAYAAAALGGVPIAEARRHLGALYTHHLVEEPARGRYRLHDLIREYARSLAEQDPAADRVRAVDRLFAYYQHTAEAADRHYADARRPESPVTAEPPAEAPQLAGRSQALAWMRAERVNLLSCTRYAVAEGRQSDVVRFALAVHVFFRLEGPWHEGMSLLGAGISAARRLGDRRGEANALWGLGWMHRVTGDYAAAVERAEQALSLYRSLEERLGEANTLRDLGRVRRMTGNHSAAADLAEQALAVYRSLDDRLGEANSLWDLAWARRMTGEYDQSAARAEQALALYRSLGSRLGEANALWDLGWARRLTGDLPAAVDLTGQALALYRSLPDRLGEANALWSLAECKRLTGDHQVAAVLGERALELYRALDVRLGEAHTLRDLGRVRRLTGDLEAAAEMTERALELFRALGDRLGEAEVLNSKGALLAETAGPDEALAQHRQALRIARQVNSPLEEARALEGAARCAVRTGALSTARAGLREAVAIYRRIGAAEAASAGARLASLEGGRSGDAG</sequence>
<dbReference type="InterPro" id="IPR027417">
    <property type="entry name" value="P-loop_NTPase"/>
</dbReference>
<dbReference type="SMART" id="SM00028">
    <property type="entry name" value="TPR"/>
    <property type="match status" value="7"/>
</dbReference>
<keyword evidence="3" id="KW-0067">ATP-binding</keyword>
<dbReference type="PANTHER" id="PTHR47691">
    <property type="entry name" value="REGULATOR-RELATED"/>
    <property type="match status" value="1"/>
</dbReference>
<dbReference type="Proteomes" id="UP001617351">
    <property type="component" value="Unassembled WGS sequence"/>
</dbReference>
<dbReference type="InterPro" id="IPR019734">
    <property type="entry name" value="TPR_rpt"/>
</dbReference>
<dbReference type="Pfam" id="PF13424">
    <property type="entry name" value="TPR_12"/>
    <property type="match status" value="2"/>
</dbReference>
<accession>A0ABW8ED03</accession>
<dbReference type="EMBL" id="JBIUYY010000003">
    <property type="protein sequence ID" value="MFJ2821114.1"/>
    <property type="molecule type" value="Genomic_DNA"/>
</dbReference>
<keyword evidence="4" id="KW-1185">Reference proteome</keyword>
<evidence type="ECO:0000313" key="3">
    <source>
        <dbReference type="EMBL" id="MFJ2821114.1"/>
    </source>
</evidence>
<gene>
    <name evidence="3" type="ORF">ACIO7M_08385</name>
</gene>
<dbReference type="Gene3D" id="3.40.50.300">
    <property type="entry name" value="P-loop containing nucleotide triphosphate hydrolases"/>
    <property type="match status" value="1"/>
</dbReference>